<sequence>METSEMILGMVCPADPRELGLDYLGSLWLKLIINTWVVSRRGQEDILVTRDKVIDTHTFLSHREDNYLQMGEPISCPGLVSSGYNSFKDRSVLIKLKIRCEQSVAVAWSFLKNTRSFLVNDEIRES</sequence>
<proteinExistence type="predicted"/>
<name>A0AAV4DYU3_9GAST</name>
<reference evidence="1 2" key="1">
    <citation type="journal article" date="2021" name="Elife">
        <title>Chloroplast acquisition without the gene transfer in kleptoplastic sea slugs, Plakobranchus ocellatus.</title>
        <authorList>
            <person name="Maeda T."/>
            <person name="Takahashi S."/>
            <person name="Yoshida T."/>
            <person name="Shimamura S."/>
            <person name="Takaki Y."/>
            <person name="Nagai Y."/>
            <person name="Toyoda A."/>
            <person name="Suzuki Y."/>
            <person name="Arimoto A."/>
            <person name="Ishii H."/>
            <person name="Satoh N."/>
            <person name="Nishiyama T."/>
            <person name="Hasebe M."/>
            <person name="Maruyama T."/>
            <person name="Minagawa J."/>
            <person name="Obokata J."/>
            <person name="Shigenobu S."/>
        </authorList>
    </citation>
    <scope>NUCLEOTIDE SEQUENCE [LARGE SCALE GENOMIC DNA]</scope>
</reference>
<dbReference type="AlphaFoldDB" id="A0AAV4DYU3"/>
<evidence type="ECO:0000313" key="1">
    <source>
        <dbReference type="EMBL" id="GFO49230.1"/>
    </source>
</evidence>
<keyword evidence="2" id="KW-1185">Reference proteome</keyword>
<organism evidence="1 2">
    <name type="scientific">Plakobranchus ocellatus</name>
    <dbReference type="NCBI Taxonomy" id="259542"/>
    <lineage>
        <taxon>Eukaryota</taxon>
        <taxon>Metazoa</taxon>
        <taxon>Spiralia</taxon>
        <taxon>Lophotrochozoa</taxon>
        <taxon>Mollusca</taxon>
        <taxon>Gastropoda</taxon>
        <taxon>Heterobranchia</taxon>
        <taxon>Euthyneura</taxon>
        <taxon>Panpulmonata</taxon>
        <taxon>Sacoglossa</taxon>
        <taxon>Placobranchoidea</taxon>
        <taxon>Plakobranchidae</taxon>
        <taxon>Plakobranchus</taxon>
    </lineage>
</organism>
<protein>
    <submittedName>
        <fullName evidence="1">Uncharacterized protein</fullName>
    </submittedName>
</protein>
<comment type="caution">
    <text evidence="1">The sequence shown here is derived from an EMBL/GenBank/DDBJ whole genome shotgun (WGS) entry which is preliminary data.</text>
</comment>
<dbReference type="Proteomes" id="UP000735302">
    <property type="component" value="Unassembled WGS sequence"/>
</dbReference>
<accession>A0AAV4DYU3</accession>
<dbReference type="EMBL" id="BLXT01008461">
    <property type="protein sequence ID" value="GFO49230.1"/>
    <property type="molecule type" value="Genomic_DNA"/>
</dbReference>
<evidence type="ECO:0000313" key="2">
    <source>
        <dbReference type="Proteomes" id="UP000735302"/>
    </source>
</evidence>
<gene>
    <name evidence="1" type="ORF">PoB_007573500</name>
</gene>